<keyword evidence="5" id="KW-0812">Transmembrane</keyword>
<evidence type="ECO:0000256" key="2">
    <source>
        <dbReference type="ARBA" id="ARBA00009592"/>
    </source>
</evidence>
<evidence type="ECO:0000256" key="7">
    <source>
        <dbReference type="ARBA" id="ARBA00022737"/>
    </source>
</evidence>
<evidence type="ECO:0000256" key="1">
    <source>
        <dbReference type="ARBA" id="ARBA00004251"/>
    </source>
</evidence>
<evidence type="ECO:0000256" key="10">
    <source>
        <dbReference type="ARBA" id="ARBA00023180"/>
    </source>
</evidence>
<evidence type="ECO:0000256" key="4">
    <source>
        <dbReference type="ARBA" id="ARBA00022614"/>
    </source>
</evidence>
<evidence type="ECO:0000256" key="9">
    <source>
        <dbReference type="ARBA" id="ARBA00023136"/>
    </source>
</evidence>
<dbReference type="InterPro" id="IPR001611">
    <property type="entry name" value="Leu-rich_rpt"/>
</dbReference>
<dbReference type="Pfam" id="PF13855">
    <property type="entry name" value="LRR_8"/>
    <property type="match status" value="1"/>
</dbReference>
<evidence type="ECO:0000256" key="8">
    <source>
        <dbReference type="ARBA" id="ARBA00022989"/>
    </source>
</evidence>
<evidence type="ECO:0000313" key="12">
    <source>
        <dbReference type="EMBL" id="CAI0629539.1"/>
    </source>
</evidence>
<dbReference type="Proteomes" id="UP001154282">
    <property type="component" value="Unassembled WGS sequence"/>
</dbReference>
<keyword evidence="4" id="KW-0433">Leucine-rich repeat</keyword>
<comment type="caution">
    <text evidence="12">The sequence shown here is derived from an EMBL/GenBank/DDBJ whole genome shotgun (WGS) entry which is preliminary data.</text>
</comment>
<keyword evidence="9" id="KW-0472">Membrane</keyword>
<evidence type="ECO:0000313" key="13">
    <source>
        <dbReference type="Proteomes" id="UP001154282"/>
    </source>
</evidence>
<dbReference type="EMBL" id="CAMGYJ010000011">
    <property type="protein sequence ID" value="CAI0629539.1"/>
    <property type="molecule type" value="Genomic_DNA"/>
</dbReference>
<dbReference type="FunFam" id="3.80.10.10:FF:000213">
    <property type="entry name" value="Tyrosine-sulfated glycopeptide receptor 1"/>
    <property type="match status" value="1"/>
</dbReference>
<evidence type="ECO:0000259" key="11">
    <source>
        <dbReference type="Pfam" id="PF08263"/>
    </source>
</evidence>
<dbReference type="Pfam" id="PF08263">
    <property type="entry name" value="LRRNT_2"/>
    <property type="match status" value="1"/>
</dbReference>
<keyword evidence="13" id="KW-1185">Reference proteome</keyword>
<dbReference type="PANTHER" id="PTHR48062:SF52">
    <property type="entry name" value="RECEPTOR-LIKE PROTEIN 8-RELATED"/>
    <property type="match status" value="1"/>
</dbReference>
<gene>
    <name evidence="12" type="ORF">LITE_LOCUS52029</name>
</gene>
<keyword evidence="7" id="KW-0677">Repeat</keyword>
<dbReference type="SUPFAM" id="SSF52058">
    <property type="entry name" value="L domain-like"/>
    <property type="match status" value="1"/>
</dbReference>
<protein>
    <recommendedName>
        <fullName evidence="11">Leucine-rich repeat-containing N-terminal plant-type domain-containing protein</fullName>
    </recommendedName>
</protein>
<comment type="subcellular location">
    <subcellularLocation>
        <location evidence="1">Cell membrane</location>
        <topology evidence="1">Single-pass type I membrane protein</topology>
    </subcellularLocation>
</comment>
<dbReference type="AlphaFoldDB" id="A0AAV0S8E9"/>
<dbReference type="GO" id="GO:0005886">
    <property type="term" value="C:plasma membrane"/>
    <property type="evidence" value="ECO:0007669"/>
    <property type="project" value="UniProtKB-SubCell"/>
</dbReference>
<evidence type="ECO:0000256" key="6">
    <source>
        <dbReference type="ARBA" id="ARBA00022729"/>
    </source>
</evidence>
<evidence type="ECO:0000256" key="3">
    <source>
        <dbReference type="ARBA" id="ARBA00022475"/>
    </source>
</evidence>
<keyword evidence="10" id="KW-0325">Glycoprotein</keyword>
<feature type="domain" description="Leucine-rich repeat-containing N-terminal plant-type" evidence="11">
    <location>
        <begin position="45"/>
        <end position="90"/>
    </location>
</feature>
<dbReference type="InterPro" id="IPR051502">
    <property type="entry name" value="RLP_Defense_Trigger"/>
</dbReference>
<organism evidence="12 13">
    <name type="scientific">Linum tenue</name>
    <dbReference type="NCBI Taxonomy" id="586396"/>
    <lineage>
        <taxon>Eukaryota</taxon>
        <taxon>Viridiplantae</taxon>
        <taxon>Streptophyta</taxon>
        <taxon>Embryophyta</taxon>
        <taxon>Tracheophyta</taxon>
        <taxon>Spermatophyta</taxon>
        <taxon>Magnoliopsida</taxon>
        <taxon>eudicotyledons</taxon>
        <taxon>Gunneridae</taxon>
        <taxon>Pentapetalae</taxon>
        <taxon>rosids</taxon>
        <taxon>fabids</taxon>
        <taxon>Malpighiales</taxon>
        <taxon>Linaceae</taxon>
        <taxon>Linum</taxon>
    </lineage>
</organism>
<dbReference type="Pfam" id="PF00560">
    <property type="entry name" value="LRR_1"/>
    <property type="match status" value="3"/>
</dbReference>
<keyword evidence="6" id="KW-0732">Signal</keyword>
<comment type="similarity">
    <text evidence="2">Belongs to the RLP family.</text>
</comment>
<sequence>MRVGKPKTYYCCSSSFITASLWLQAVLLFTIPAEWQLGCDGCWEHERIALLPLKSSLHDPDYYHVSGWGGGKGTKNHSDVDCCHWDGVRCHPATGRVTELMLWNENSTTRPYLNASLLFLPFQGLRVLSLQSYHILGCMENLGFLKRLEIFYSTIACNNFLETLGTVMTNLTHLVILDASLSSTIPQDVRIKGAVGFPWWLLANNTNLGDLQLPSCSLSGQFQLPTIVYENLTRLVISSNDFFPGPIPHDICTFFPNIDSLSVSENKFFGKIPPQWSNCSSLQVLEASDNQLSGEIPKWIWNVSTLLVLDLSSNDFSGGLPPGFISPSMNEVYLSRNQLGGTLYDQDETSGGANEIDYSGYQLYLLDLGHNHFTGKIPKWIVKLRPRLRCILLNDNQLHGEVPAGFCLENTNLIDLSHNRLSGHIAGEIFRCTIYCERSEYSISYGGLEFVSIPYGGLEFVTKTHLYTYKGWVVDLFSGLDLSNNDFTGEIPIQIGHLENTQILNLSYNKFTGPIPPSIANLSQIESLDLSHNNLSGAIPYQLTDLHSLSSFNVAYNNLSGKCPLKTAQFSTFDESSYEGNPFLNCTTPLVTPNPSVRSTTSDDDDDDDGEEGFIDMESFYFPILADYHCALGVVENSNLPPQSLEFGSTGICNGLPHHVEKGI</sequence>
<accession>A0AAV0S8E9</accession>
<proteinExistence type="inferred from homology"/>
<evidence type="ECO:0000256" key="5">
    <source>
        <dbReference type="ARBA" id="ARBA00022692"/>
    </source>
</evidence>
<keyword evidence="3" id="KW-1003">Cell membrane</keyword>
<dbReference type="Gene3D" id="3.80.10.10">
    <property type="entry name" value="Ribonuclease Inhibitor"/>
    <property type="match status" value="3"/>
</dbReference>
<keyword evidence="8" id="KW-1133">Transmembrane helix</keyword>
<dbReference type="InterPro" id="IPR013210">
    <property type="entry name" value="LRR_N_plant-typ"/>
</dbReference>
<dbReference type="PANTHER" id="PTHR48062">
    <property type="entry name" value="RECEPTOR-LIKE PROTEIN 14"/>
    <property type="match status" value="1"/>
</dbReference>
<dbReference type="InterPro" id="IPR032675">
    <property type="entry name" value="LRR_dom_sf"/>
</dbReference>
<name>A0AAV0S8E9_9ROSI</name>
<reference evidence="12" key="1">
    <citation type="submission" date="2022-08" db="EMBL/GenBank/DDBJ databases">
        <authorList>
            <person name="Gutierrez-Valencia J."/>
        </authorList>
    </citation>
    <scope>NUCLEOTIDE SEQUENCE</scope>
</reference>